<keyword evidence="4" id="KW-1185">Reference proteome</keyword>
<dbReference type="InterPro" id="IPR009080">
    <property type="entry name" value="tRNAsynth_Ia_anticodon-bd"/>
</dbReference>
<dbReference type="AlphaFoldDB" id="A0A2G8L4U6"/>
<feature type="domain" description="DALR anticodon binding" evidence="2">
    <location>
        <begin position="440"/>
        <end position="559"/>
    </location>
</feature>
<sequence>MYQNSNQVTVFKLEDILETISTSSQHWPFKVSDAKLHPQNGIFLKLDRLDTFKKIITKYTSQNPEYFSTIETVRPVFILAASGRKRDSKNPNLEERNQLRCQMVTHHLRAVCQFMGIKVKHLTMPDEVSPTIYNLTEESVKKNTESFENNSLVALETFVKQLEKDSELSSRKQREEEDVDKSKLSEGTDTNSRQKQQTTSISLNLKDVILDQNLVTGGHGYLSNLGEIEVLTEERSPSRQLIECAKLEFGLKIEREKDIPVMALHISTPSQNHHQQSVELIWRSLSESARNSVPVHITLGPVSVTAVTANSTDVGSIASIIASYESELREASAVKYGDEVQDNEDEIQKRRTLAKAAIKFDILSTALGSTVKIDMSQKDLTAESRPGVFCSVQLCQGEFTLPVYINEHPCLTTGGSGVEQPWGAEIIWFVSGMGKDGSGIYPPFPPVEEVGFSCLRENDEWKLLLHYAMQFPDLVAETLGNIFTITQGSRCNLYPNKVCRFLYSLSRDLSVYYSRTHILVEPRPHLIPIIHARLYLLKTVMRVMEDSLRLLDIEPLHQM</sequence>
<gene>
    <name evidence="3" type="ORF">BSL78_07858</name>
</gene>
<dbReference type="InterPro" id="IPR037380">
    <property type="entry name" value="DALRD3"/>
</dbReference>
<dbReference type="GO" id="GO:0000049">
    <property type="term" value="F:tRNA binding"/>
    <property type="evidence" value="ECO:0007669"/>
    <property type="project" value="TreeGrafter"/>
</dbReference>
<dbReference type="InterPro" id="IPR008909">
    <property type="entry name" value="DALR_anticod-bd"/>
</dbReference>
<name>A0A2G8L4U6_STIJA</name>
<feature type="compositionally biased region" description="Polar residues" evidence="1">
    <location>
        <begin position="187"/>
        <end position="198"/>
    </location>
</feature>
<dbReference type="PANTHER" id="PTHR16043:SF1">
    <property type="entry name" value="DALR ANTICODON-BINDING DOMAIN-CONTAINING PROTEIN 3"/>
    <property type="match status" value="1"/>
</dbReference>
<feature type="region of interest" description="Disordered" evidence="1">
    <location>
        <begin position="165"/>
        <end position="198"/>
    </location>
</feature>
<evidence type="ECO:0000256" key="1">
    <source>
        <dbReference type="SAM" id="MobiDB-lite"/>
    </source>
</evidence>
<proteinExistence type="predicted"/>
<dbReference type="Pfam" id="PF05746">
    <property type="entry name" value="DALR_1"/>
    <property type="match status" value="1"/>
</dbReference>
<dbReference type="Gene3D" id="1.10.730.10">
    <property type="entry name" value="Isoleucyl-tRNA Synthetase, Domain 1"/>
    <property type="match status" value="1"/>
</dbReference>
<evidence type="ECO:0000313" key="3">
    <source>
        <dbReference type="EMBL" id="PIK55262.1"/>
    </source>
</evidence>
<comment type="caution">
    <text evidence="3">The sequence shown here is derived from an EMBL/GenBank/DDBJ whole genome shotgun (WGS) entry which is preliminary data.</text>
</comment>
<protein>
    <submittedName>
        <fullName evidence="3">Putative DALR anticodon-binding domain-containing protein 3</fullName>
    </submittedName>
</protein>
<evidence type="ECO:0000259" key="2">
    <source>
        <dbReference type="SMART" id="SM00836"/>
    </source>
</evidence>
<dbReference type="GO" id="GO:0004814">
    <property type="term" value="F:arginine-tRNA ligase activity"/>
    <property type="evidence" value="ECO:0007669"/>
    <property type="project" value="InterPro"/>
</dbReference>
<accession>A0A2G8L4U6</accession>
<organism evidence="3 4">
    <name type="scientific">Stichopus japonicus</name>
    <name type="common">Sea cucumber</name>
    <dbReference type="NCBI Taxonomy" id="307972"/>
    <lineage>
        <taxon>Eukaryota</taxon>
        <taxon>Metazoa</taxon>
        <taxon>Echinodermata</taxon>
        <taxon>Eleutherozoa</taxon>
        <taxon>Echinozoa</taxon>
        <taxon>Holothuroidea</taxon>
        <taxon>Aspidochirotacea</taxon>
        <taxon>Aspidochirotida</taxon>
        <taxon>Stichopodidae</taxon>
        <taxon>Apostichopus</taxon>
    </lineage>
</organism>
<reference evidence="3 4" key="1">
    <citation type="journal article" date="2017" name="PLoS Biol.">
        <title>The sea cucumber genome provides insights into morphological evolution and visceral regeneration.</title>
        <authorList>
            <person name="Zhang X."/>
            <person name="Sun L."/>
            <person name="Yuan J."/>
            <person name="Sun Y."/>
            <person name="Gao Y."/>
            <person name="Zhang L."/>
            <person name="Li S."/>
            <person name="Dai H."/>
            <person name="Hamel J.F."/>
            <person name="Liu C."/>
            <person name="Yu Y."/>
            <person name="Liu S."/>
            <person name="Lin W."/>
            <person name="Guo K."/>
            <person name="Jin S."/>
            <person name="Xu P."/>
            <person name="Storey K.B."/>
            <person name="Huan P."/>
            <person name="Zhang T."/>
            <person name="Zhou Y."/>
            <person name="Zhang J."/>
            <person name="Lin C."/>
            <person name="Li X."/>
            <person name="Xing L."/>
            <person name="Huo D."/>
            <person name="Sun M."/>
            <person name="Wang L."/>
            <person name="Mercier A."/>
            <person name="Li F."/>
            <person name="Yang H."/>
            <person name="Xiang J."/>
        </authorList>
    </citation>
    <scope>NUCLEOTIDE SEQUENCE [LARGE SCALE GENOMIC DNA]</scope>
    <source>
        <strain evidence="3">Shaxun</strain>
        <tissue evidence="3">Muscle</tissue>
    </source>
</reference>
<evidence type="ECO:0000313" key="4">
    <source>
        <dbReference type="Proteomes" id="UP000230750"/>
    </source>
</evidence>
<dbReference type="SMART" id="SM00836">
    <property type="entry name" value="DALR_1"/>
    <property type="match status" value="1"/>
</dbReference>
<dbReference type="GO" id="GO:0106217">
    <property type="term" value="P:tRNA C3-cytosine methylation"/>
    <property type="evidence" value="ECO:0007669"/>
    <property type="project" value="TreeGrafter"/>
</dbReference>
<dbReference type="GO" id="GO:0005524">
    <property type="term" value="F:ATP binding"/>
    <property type="evidence" value="ECO:0007669"/>
    <property type="project" value="InterPro"/>
</dbReference>
<dbReference type="EMBL" id="MRZV01000222">
    <property type="protein sequence ID" value="PIK55262.1"/>
    <property type="molecule type" value="Genomic_DNA"/>
</dbReference>
<dbReference type="SUPFAM" id="SSF47323">
    <property type="entry name" value="Anticodon-binding domain of a subclass of class I aminoacyl-tRNA synthetases"/>
    <property type="match status" value="1"/>
</dbReference>
<feature type="compositionally biased region" description="Basic and acidic residues" evidence="1">
    <location>
        <begin position="165"/>
        <end position="186"/>
    </location>
</feature>
<dbReference type="Proteomes" id="UP000230750">
    <property type="component" value="Unassembled WGS sequence"/>
</dbReference>
<dbReference type="STRING" id="307972.A0A2G8L4U6"/>
<dbReference type="PANTHER" id="PTHR16043">
    <property type="entry name" value="DALRD3 PROTEIN"/>
    <property type="match status" value="1"/>
</dbReference>
<dbReference type="OrthoDB" id="9990834at2759"/>
<dbReference type="GO" id="GO:0006420">
    <property type="term" value="P:arginyl-tRNA aminoacylation"/>
    <property type="evidence" value="ECO:0007669"/>
    <property type="project" value="InterPro"/>
</dbReference>